<evidence type="ECO:0000256" key="1">
    <source>
        <dbReference type="SAM" id="MobiDB-lite"/>
    </source>
</evidence>
<name>A0AAV5I7B2_9ROSI</name>
<comment type="caution">
    <text evidence="2">The sequence shown here is derived from an EMBL/GenBank/DDBJ whole genome shotgun (WGS) entry which is preliminary data.</text>
</comment>
<proteinExistence type="predicted"/>
<evidence type="ECO:0008006" key="4">
    <source>
        <dbReference type="Google" id="ProtNLM"/>
    </source>
</evidence>
<keyword evidence="3" id="KW-1185">Reference proteome</keyword>
<gene>
    <name evidence="2" type="ORF">SLEP1_g10194</name>
</gene>
<accession>A0AAV5I7B2</accession>
<dbReference type="EMBL" id="BPVZ01000011">
    <property type="protein sequence ID" value="GKU97012.1"/>
    <property type="molecule type" value="Genomic_DNA"/>
</dbReference>
<reference evidence="2 3" key="1">
    <citation type="journal article" date="2021" name="Commun. Biol.">
        <title>The genome of Shorea leprosula (Dipterocarpaceae) highlights the ecological relevance of drought in aseasonal tropical rainforests.</title>
        <authorList>
            <person name="Ng K.K.S."/>
            <person name="Kobayashi M.J."/>
            <person name="Fawcett J.A."/>
            <person name="Hatakeyama M."/>
            <person name="Paape T."/>
            <person name="Ng C.H."/>
            <person name="Ang C.C."/>
            <person name="Tnah L.H."/>
            <person name="Lee C.T."/>
            <person name="Nishiyama T."/>
            <person name="Sese J."/>
            <person name="O'Brien M.J."/>
            <person name="Copetti D."/>
            <person name="Mohd Noor M.I."/>
            <person name="Ong R.C."/>
            <person name="Putra M."/>
            <person name="Sireger I.Z."/>
            <person name="Indrioko S."/>
            <person name="Kosugi Y."/>
            <person name="Izuno A."/>
            <person name="Isagi Y."/>
            <person name="Lee S.L."/>
            <person name="Shimizu K.K."/>
        </authorList>
    </citation>
    <scope>NUCLEOTIDE SEQUENCE [LARGE SCALE GENOMIC DNA]</scope>
    <source>
        <strain evidence="2">214</strain>
    </source>
</reference>
<organism evidence="2 3">
    <name type="scientific">Rubroshorea leprosula</name>
    <dbReference type="NCBI Taxonomy" id="152421"/>
    <lineage>
        <taxon>Eukaryota</taxon>
        <taxon>Viridiplantae</taxon>
        <taxon>Streptophyta</taxon>
        <taxon>Embryophyta</taxon>
        <taxon>Tracheophyta</taxon>
        <taxon>Spermatophyta</taxon>
        <taxon>Magnoliopsida</taxon>
        <taxon>eudicotyledons</taxon>
        <taxon>Gunneridae</taxon>
        <taxon>Pentapetalae</taxon>
        <taxon>rosids</taxon>
        <taxon>malvids</taxon>
        <taxon>Malvales</taxon>
        <taxon>Dipterocarpaceae</taxon>
        <taxon>Rubroshorea</taxon>
    </lineage>
</organism>
<dbReference type="AlphaFoldDB" id="A0AAV5I7B2"/>
<dbReference type="Proteomes" id="UP001054252">
    <property type="component" value="Unassembled WGS sequence"/>
</dbReference>
<evidence type="ECO:0000313" key="2">
    <source>
        <dbReference type="EMBL" id="GKU97012.1"/>
    </source>
</evidence>
<feature type="region of interest" description="Disordered" evidence="1">
    <location>
        <begin position="73"/>
        <end position="100"/>
    </location>
</feature>
<sequence>MGLSLTDALPLPPPKRPAKYKLITQGTGNLQTEVLEPNKEQIPVELEKKMKEACAAVGAYFVAYLEEQKASLGAQRESRAVNAEEEESADQAKETADDDY</sequence>
<feature type="compositionally biased region" description="Basic and acidic residues" evidence="1">
    <location>
        <begin position="90"/>
        <end position="100"/>
    </location>
</feature>
<protein>
    <recommendedName>
        <fullName evidence="4">EKC/KEOPS complex subunit GON7</fullName>
    </recommendedName>
</protein>
<evidence type="ECO:0000313" key="3">
    <source>
        <dbReference type="Proteomes" id="UP001054252"/>
    </source>
</evidence>